<evidence type="ECO:0000313" key="2">
    <source>
        <dbReference type="Proteomes" id="UP000007437"/>
    </source>
</evidence>
<reference evidence="1 2" key="1">
    <citation type="journal article" date="2011" name="J. Bacteriol.">
        <title>Complete genome sequence of Burkholderia rhizoxinica, an endosymbiont of Rhizopus microsporus.</title>
        <authorList>
            <person name="Lackner G."/>
            <person name="Moebius N."/>
            <person name="Partida-Martinez L."/>
            <person name="Hertweck C."/>
        </authorList>
    </citation>
    <scope>NUCLEOTIDE SEQUENCE [LARGE SCALE GENOMIC DNA]</scope>
    <source>
        <strain evidence="2">DSM 19002 / CIP 109453 / HKI 454</strain>
        <plasmid evidence="1 2">pBRH01</plasmid>
    </source>
</reference>
<organism evidence="1 2">
    <name type="scientific">Mycetohabitans rhizoxinica (strain DSM 19002 / CIP 109453 / HKI 454)</name>
    <name type="common">Paraburkholderia rhizoxinica</name>
    <dbReference type="NCBI Taxonomy" id="882378"/>
    <lineage>
        <taxon>Bacteria</taxon>
        <taxon>Pseudomonadati</taxon>
        <taxon>Pseudomonadota</taxon>
        <taxon>Betaproteobacteria</taxon>
        <taxon>Burkholderiales</taxon>
        <taxon>Burkholderiaceae</taxon>
        <taxon>Mycetohabitans</taxon>
    </lineage>
</organism>
<keyword evidence="1" id="KW-0614">Plasmid</keyword>
<dbReference type="KEGG" id="brh:RBRH_00549"/>
<geneLocation type="plasmid" evidence="1 2">
    <name>pBRH01</name>
</geneLocation>
<protein>
    <submittedName>
        <fullName evidence="1">Uncharacterized protein</fullName>
    </submittedName>
</protein>
<dbReference type="Proteomes" id="UP000007437">
    <property type="component" value="Plasmid pBRH01"/>
</dbReference>
<evidence type="ECO:0000313" key="1">
    <source>
        <dbReference type="EMBL" id="CBW76628.1"/>
    </source>
</evidence>
<gene>
    <name evidence="1" type="ordered locus">RBRH_00549</name>
</gene>
<proteinExistence type="predicted"/>
<accession>E5AU54</accession>
<dbReference type="HOGENOM" id="CLU_3115598_0_0_4"/>
<name>E5AU54_MYCRK</name>
<dbReference type="EMBL" id="FR687360">
    <property type="protein sequence ID" value="CBW76628.1"/>
    <property type="molecule type" value="Genomic_DNA"/>
</dbReference>
<dbReference type="AlphaFoldDB" id="E5AU54"/>
<sequence>MCRAFAGLVKMLLLHRNLKSFAPPQGLRMQVYRVVASAAARVPHRMNPLR</sequence>